<dbReference type="Pfam" id="PF09143">
    <property type="entry name" value="AvrPphF-ORF-2"/>
    <property type="match status" value="1"/>
</dbReference>
<dbReference type="AlphaFoldDB" id="A0A366I8P2"/>
<comment type="caution">
    <text evidence="2">The sequence shown here is derived from an EMBL/GenBank/DDBJ whole genome shotgun (WGS) entry which is preliminary data.</text>
</comment>
<feature type="compositionally biased region" description="Polar residues" evidence="1">
    <location>
        <begin position="13"/>
        <end position="23"/>
    </location>
</feature>
<dbReference type="InterPro" id="IPR015226">
    <property type="entry name" value="T3_effector_HopF2"/>
</dbReference>
<evidence type="ECO:0000313" key="3">
    <source>
        <dbReference type="Proteomes" id="UP000253046"/>
    </source>
</evidence>
<feature type="region of interest" description="Disordered" evidence="1">
    <location>
        <begin position="1"/>
        <end position="25"/>
    </location>
</feature>
<dbReference type="SUPFAM" id="SSF56399">
    <property type="entry name" value="ADP-ribosylation"/>
    <property type="match status" value="1"/>
</dbReference>
<protein>
    <submittedName>
        <fullName evidence="2">AvrPphF-ORF-2 protein</fullName>
    </submittedName>
</protein>
<dbReference type="EMBL" id="QNRY01000004">
    <property type="protein sequence ID" value="RBP65820.1"/>
    <property type="molecule type" value="Genomic_DNA"/>
</dbReference>
<dbReference type="Proteomes" id="UP000253046">
    <property type="component" value="Unassembled WGS sequence"/>
</dbReference>
<dbReference type="OrthoDB" id="6428242at2"/>
<reference evidence="2 3" key="1">
    <citation type="submission" date="2018-06" db="EMBL/GenBank/DDBJ databases">
        <title>Genomic Encyclopedia of Type Strains, Phase IV (KMG-IV): sequencing the most valuable type-strain genomes for metagenomic binning, comparative biology and taxonomic classification.</title>
        <authorList>
            <person name="Goeker M."/>
        </authorList>
    </citation>
    <scope>NUCLEOTIDE SEQUENCE [LARGE SCALE GENOMIC DNA]</scope>
    <source>
        <strain evidence="2 3">DSM 30166</strain>
    </source>
</reference>
<proteinExistence type="predicted"/>
<accession>A0A366I8P2</accession>
<evidence type="ECO:0000256" key="1">
    <source>
        <dbReference type="SAM" id="MobiDB-lite"/>
    </source>
</evidence>
<sequence>MGNMCISGAGNHYDSSNASSPTASPVRVNARIQSGQELTSVRQLSSPERERFLNEFDPMRSIPGLSNESSVYRTTPKEFVKHGMIAGNPKSSAKINLHEQLNPNYMSRQSMGLPIGTAFAYVPKELRAADLGTPSLNVMYGSNALEAAQTYAQSSKYVTVEMRLGDFLERGGKVYKDVSSYSADHNTSHALIVTLPKGEKVPARIIE</sequence>
<gene>
    <name evidence="2" type="ORF">DES54_10484</name>
</gene>
<organism evidence="2 3">
    <name type="scientific">Brenneria salicis ATCC 15712 = DSM 30166</name>
    <dbReference type="NCBI Taxonomy" id="714314"/>
    <lineage>
        <taxon>Bacteria</taxon>
        <taxon>Pseudomonadati</taxon>
        <taxon>Pseudomonadota</taxon>
        <taxon>Gammaproteobacteria</taxon>
        <taxon>Enterobacterales</taxon>
        <taxon>Pectobacteriaceae</taxon>
        <taxon>Brenneria</taxon>
    </lineage>
</organism>
<evidence type="ECO:0000313" key="2">
    <source>
        <dbReference type="EMBL" id="RBP65820.1"/>
    </source>
</evidence>
<name>A0A366I8P2_9GAMM</name>
<keyword evidence="3" id="KW-1185">Reference proteome</keyword>